<dbReference type="GO" id="GO:0043328">
    <property type="term" value="P:protein transport to vacuole involved in ubiquitin-dependent protein catabolic process via the multivesicular body sorting pathway"/>
    <property type="evidence" value="ECO:0007669"/>
    <property type="project" value="TreeGrafter"/>
</dbReference>
<name>A0A5J5ELS4_9PEZI</name>
<dbReference type="InterPro" id="IPR038425">
    <property type="entry name" value="GAT_sf"/>
</dbReference>
<evidence type="ECO:0000313" key="14">
    <source>
        <dbReference type="Proteomes" id="UP000326924"/>
    </source>
</evidence>
<proteinExistence type="predicted"/>
<dbReference type="InterPro" id="IPR002014">
    <property type="entry name" value="VHS_dom"/>
</dbReference>
<dbReference type="SMART" id="SM00809">
    <property type="entry name" value="Alpha_adaptinC2"/>
    <property type="match status" value="1"/>
</dbReference>
<dbReference type="CDD" id="cd16998">
    <property type="entry name" value="VHS_GGA_fungi"/>
    <property type="match status" value="1"/>
</dbReference>
<dbReference type="CDD" id="cd14235">
    <property type="entry name" value="GAT_GGA_fungi"/>
    <property type="match status" value="1"/>
</dbReference>
<dbReference type="SUPFAM" id="SSF49348">
    <property type="entry name" value="Clathrin adaptor appendage domain"/>
    <property type="match status" value="1"/>
</dbReference>
<dbReference type="InterPro" id="IPR004152">
    <property type="entry name" value="GAT_dom"/>
</dbReference>
<dbReference type="FunFam" id="1.20.58.160:FF:000003">
    <property type="entry name" value="VHS domain protein"/>
    <property type="match status" value="1"/>
</dbReference>
<comment type="caution">
    <text evidence="13">The sequence shown here is derived from an EMBL/GenBank/DDBJ whole genome shotgun (WGS) entry which is preliminary data.</text>
</comment>
<accession>A0A5J5ELS4</accession>
<dbReference type="Gene3D" id="2.60.40.1230">
    <property type="match status" value="1"/>
</dbReference>
<dbReference type="Pfam" id="PF02883">
    <property type="entry name" value="Alpha_adaptinC2"/>
    <property type="match status" value="1"/>
</dbReference>
<feature type="compositionally biased region" description="Polar residues" evidence="9">
    <location>
        <begin position="408"/>
        <end position="421"/>
    </location>
</feature>
<evidence type="ECO:0000256" key="6">
    <source>
        <dbReference type="ARBA" id="ARBA00023054"/>
    </source>
</evidence>
<dbReference type="InterPro" id="IPR052653">
    <property type="entry name" value="ARF-binding"/>
</dbReference>
<keyword evidence="6" id="KW-0175">Coiled coil</keyword>
<dbReference type="GO" id="GO:0006895">
    <property type="term" value="P:Golgi to endosome transport"/>
    <property type="evidence" value="ECO:0007669"/>
    <property type="project" value="UniProtKB-ARBA"/>
</dbReference>
<feature type="region of interest" description="Disordered" evidence="9">
    <location>
        <begin position="447"/>
        <end position="467"/>
    </location>
</feature>
<comment type="subcellular location">
    <subcellularLocation>
        <location evidence="1">Golgi apparatus</location>
        <location evidence="1">trans-Golgi network</location>
    </subcellularLocation>
</comment>
<evidence type="ECO:0000256" key="5">
    <source>
        <dbReference type="ARBA" id="ARBA00023034"/>
    </source>
</evidence>
<evidence type="ECO:0000259" key="10">
    <source>
        <dbReference type="PROSITE" id="PS50179"/>
    </source>
</evidence>
<feature type="domain" description="VHS" evidence="10">
    <location>
        <begin position="23"/>
        <end position="159"/>
    </location>
</feature>
<comment type="subunit">
    <text evidence="2">Component of the ESCRT-0 complex composed of HSE1 and VPS27.</text>
</comment>
<dbReference type="Pfam" id="PF00790">
    <property type="entry name" value="VHS"/>
    <property type="match status" value="1"/>
</dbReference>
<dbReference type="Pfam" id="PF03127">
    <property type="entry name" value="GAT"/>
    <property type="match status" value="1"/>
</dbReference>
<dbReference type="PANTHER" id="PTHR47180:SF1">
    <property type="entry name" value="ADP-RIBOSYLATION FACTOR-BINDING PROTEIN GGA1-RELATED"/>
    <property type="match status" value="1"/>
</dbReference>
<evidence type="ECO:0000256" key="3">
    <source>
        <dbReference type="ARBA" id="ARBA00022448"/>
    </source>
</evidence>
<evidence type="ECO:0000313" key="13">
    <source>
        <dbReference type="EMBL" id="KAA8897074.1"/>
    </source>
</evidence>
<dbReference type="Gene3D" id="1.20.5.170">
    <property type="match status" value="1"/>
</dbReference>
<dbReference type="InterPro" id="IPR013041">
    <property type="entry name" value="Clathrin_app_Ig-like_sf"/>
</dbReference>
<feature type="compositionally biased region" description="Polar residues" evidence="9">
    <location>
        <begin position="355"/>
        <end position="369"/>
    </location>
</feature>
<dbReference type="GO" id="GO:0006896">
    <property type="term" value="P:Golgi to vacuole transport"/>
    <property type="evidence" value="ECO:0007669"/>
    <property type="project" value="TreeGrafter"/>
</dbReference>
<dbReference type="InterPro" id="IPR008152">
    <property type="entry name" value="Clathrin_a/b/g-adaptin_app_Ig"/>
</dbReference>
<feature type="domain" description="GAE" evidence="11">
    <location>
        <begin position="470"/>
        <end position="595"/>
    </location>
</feature>
<evidence type="ECO:0000259" key="11">
    <source>
        <dbReference type="PROSITE" id="PS50180"/>
    </source>
</evidence>
<dbReference type="SMART" id="SM00288">
    <property type="entry name" value="VHS"/>
    <property type="match status" value="1"/>
</dbReference>
<dbReference type="InParanoid" id="A0A5J5ELS4"/>
<reference evidence="13 14" key="1">
    <citation type="submission" date="2019-09" db="EMBL/GenBank/DDBJ databases">
        <title>Draft genome of the ectomycorrhizal ascomycete Sphaerosporella brunnea.</title>
        <authorList>
            <consortium name="DOE Joint Genome Institute"/>
            <person name="Benucci G.M."/>
            <person name="Marozzi G."/>
            <person name="Antonielli L."/>
            <person name="Sanchez S."/>
            <person name="Marco P."/>
            <person name="Wang X."/>
            <person name="Falini L.B."/>
            <person name="Barry K."/>
            <person name="Haridas S."/>
            <person name="Lipzen A."/>
            <person name="Labutti K."/>
            <person name="Grigoriev I.V."/>
            <person name="Murat C."/>
            <person name="Martin F."/>
            <person name="Albertini E."/>
            <person name="Donnini D."/>
            <person name="Bonito G."/>
        </authorList>
    </citation>
    <scope>NUCLEOTIDE SEQUENCE [LARGE SCALE GENOMIC DNA]</scope>
    <source>
        <strain evidence="13 14">Sb_GMNB300</strain>
    </source>
</reference>
<dbReference type="EMBL" id="VXIS01000203">
    <property type="protein sequence ID" value="KAA8897074.1"/>
    <property type="molecule type" value="Genomic_DNA"/>
</dbReference>
<evidence type="ECO:0000256" key="9">
    <source>
        <dbReference type="SAM" id="MobiDB-lite"/>
    </source>
</evidence>
<evidence type="ECO:0000256" key="8">
    <source>
        <dbReference type="ARBA" id="ARBA00065344"/>
    </source>
</evidence>
<evidence type="ECO:0000256" key="2">
    <source>
        <dbReference type="ARBA" id="ARBA00011446"/>
    </source>
</evidence>
<dbReference type="FunFam" id="1.25.40.90:FF:000008">
    <property type="entry name" value="VHS domain protein"/>
    <property type="match status" value="1"/>
</dbReference>
<feature type="region of interest" description="Disordered" evidence="9">
    <location>
        <begin position="405"/>
        <end position="435"/>
    </location>
</feature>
<feature type="compositionally biased region" description="Pro residues" evidence="9">
    <location>
        <begin position="424"/>
        <end position="433"/>
    </location>
</feature>
<dbReference type="GO" id="GO:0035091">
    <property type="term" value="F:phosphatidylinositol binding"/>
    <property type="evidence" value="ECO:0007669"/>
    <property type="project" value="InterPro"/>
</dbReference>
<evidence type="ECO:0000256" key="1">
    <source>
        <dbReference type="ARBA" id="ARBA00004601"/>
    </source>
</evidence>
<dbReference type="OrthoDB" id="2018246at2759"/>
<dbReference type="SUPFAM" id="SSF89009">
    <property type="entry name" value="GAT-like domain"/>
    <property type="match status" value="1"/>
</dbReference>
<comment type="function">
    <text evidence="7">May play a role in the regulation of membrane traffic through the trans-Golgi network.</text>
</comment>
<evidence type="ECO:0000259" key="12">
    <source>
        <dbReference type="PROSITE" id="PS50909"/>
    </source>
</evidence>
<keyword evidence="4" id="KW-0653">Protein transport</keyword>
<dbReference type="Gene3D" id="1.20.58.160">
    <property type="match status" value="1"/>
</dbReference>
<dbReference type="Gene3D" id="1.25.40.90">
    <property type="match status" value="1"/>
</dbReference>
<dbReference type="SUPFAM" id="SSF48464">
    <property type="entry name" value="ENTH/VHS domain"/>
    <property type="match status" value="1"/>
</dbReference>
<dbReference type="PROSITE" id="PS50179">
    <property type="entry name" value="VHS"/>
    <property type="match status" value="1"/>
</dbReference>
<comment type="subunit">
    <text evidence="8">Binds to ARF1 and ARF2.</text>
</comment>
<dbReference type="PANTHER" id="PTHR47180">
    <property type="entry name" value="ADP-RIBOSYLATION FACTOR-BINDING PROTEIN GGA1-RELATED"/>
    <property type="match status" value="1"/>
</dbReference>
<organism evidence="13 14">
    <name type="scientific">Sphaerosporella brunnea</name>
    <dbReference type="NCBI Taxonomy" id="1250544"/>
    <lineage>
        <taxon>Eukaryota</taxon>
        <taxon>Fungi</taxon>
        <taxon>Dikarya</taxon>
        <taxon>Ascomycota</taxon>
        <taxon>Pezizomycotina</taxon>
        <taxon>Pezizomycetes</taxon>
        <taxon>Pezizales</taxon>
        <taxon>Pyronemataceae</taxon>
        <taxon>Sphaerosporella</taxon>
    </lineage>
</organism>
<dbReference type="InterPro" id="IPR008153">
    <property type="entry name" value="GAE_dom"/>
</dbReference>
<dbReference type="PROSITE" id="PS50909">
    <property type="entry name" value="GAT"/>
    <property type="match status" value="1"/>
</dbReference>
<protein>
    <submittedName>
        <fullName evidence="13">VHS domain-containing protein</fullName>
    </submittedName>
</protein>
<dbReference type="Proteomes" id="UP000326924">
    <property type="component" value="Unassembled WGS sequence"/>
</dbReference>
<dbReference type="PROSITE" id="PS50180">
    <property type="entry name" value="GAE"/>
    <property type="match status" value="1"/>
</dbReference>
<dbReference type="InterPro" id="IPR008942">
    <property type="entry name" value="ENTH_VHS"/>
</dbReference>
<keyword evidence="14" id="KW-1185">Reference proteome</keyword>
<gene>
    <name evidence="13" type="ORF">FN846DRAFT_783400</name>
</gene>
<dbReference type="FunCoup" id="A0A5J5ELS4">
    <property type="interactions" value="828"/>
</dbReference>
<keyword evidence="5" id="KW-0333">Golgi apparatus</keyword>
<feature type="region of interest" description="Disordered" evidence="9">
    <location>
        <begin position="350"/>
        <end position="369"/>
    </location>
</feature>
<keyword evidence="3" id="KW-0813">Transport</keyword>
<evidence type="ECO:0000256" key="4">
    <source>
        <dbReference type="ARBA" id="ARBA00022927"/>
    </source>
</evidence>
<dbReference type="AlphaFoldDB" id="A0A5J5ELS4"/>
<evidence type="ECO:0000256" key="7">
    <source>
        <dbReference type="ARBA" id="ARBA00053552"/>
    </source>
</evidence>
<dbReference type="GO" id="GO:0005802">
    <property type="term" value="C:trans-Golgi network"/>
    <property type="evidence" value="ECO:0007669"/>
    <property type="project" value="UniProtKB-ARBA"/>
</dbReference>
<dbReference type="FunFam" id="1.20.5.170:FF:000024">
    <property type="entry name" value="VHS domain-containing protein"/>
    <property type="match status" value="1"/>
</dbReference>
<feature type="domain" description="GAT" evidence="12">
    <location>
        <begin position="186"/>
        <end position="313"/>
    </location>
</feature>
<dbReference type="GO" id="GO:0043130">
    <property type="term" value="F:ubiquitin binding"/>
    <property type="evidence" value="ECO:0007669"/>
    <property type="project" value="InterPro"/>
</dbReference>
<sequence length="597" mass="64869">MAARDRFGADPGESQLKRYIRNACDPSNFEPNLALNLEISDLINQKKGTAPREAAVTIVNYINHRNPNVSLLALNLLDICVKNCGYAFHLQISTKDFLNELVRRFPERPPPRPNRVQLKILEAIEEWRQTICMTSRHKEDLGFIRDMHRLLSYKGYTFPEVRKEDAAVLNPSDSLKSAEEMEEEEREAQSAKLQELIRRGTPADLQEANHLMKIMAGYDQSSKTDYRAKAAEEIGKLRQKAALLEEMLGKVRPGETIGQQDTFQELANALIVAQPKIQKMVEEESDDAEAVVKLLDLNDIINTIIEKYNLIRKGDLNGARSLPTVAPHQPTTATAKAPPADESLIDLLGGEVEPTNGSSSTAGPSNVSSLQDDLLGLSIDDPNASIGQGGGIALGFGANTNIPGPPLLSSTMQSNTAGHQISPSPSPQPPPAAPDYAAIFGALSAQRSSAQPAVAPPKQSNDDDEWAFTSALPPGSGLKSNEMLVMDSNLRVVAEVNRPVPDGPILLKAKFSNNASQPIQDLTFQMAVTKAYTLKMEPQTGRFLQGHQKDGIHQIIRVAGAPPGGGTVVKMRWKASYRVGTGPLNEEQGVIEGLPVA</sequence>
<dbReference type="GO" id="GO:0005829">
    <property type="term" value="C:cytosol"/>
    <property type="evidence" value="ECO:0007669"/>
    <property type="project" value="GOC"/>
</dbReference>